<evidence type="ECO:0000313" key="4">
    <source>
        <dbReference type="EMBL" id="MXR20131.1"/>
    </source>
</evidence>
<feature type="compositionally biased region" description="Low complexity" evidence="1">
    <location>
        <begin position="31"/>
        <end position="68"/>
    </location>
</feature>
<keyword evidence="4" id="KW-0378">Hydrolase</keyword>
<feature type="region of interest" description="Disordered" evidence="1">
    <location>
        <begin position="31"/>
        <end position="73"/>
    </location>
</feature>
<dbReference type="PANTHER" id="PTHR43265:SF1">
    <property type="entry name" value="ESTERASE ESTD"/>
    <property type="match status" value="1"/>
</dbReference>
<name>A0A6B0SK47_9EURY</name>
<evidence type="ECO:0000313" key="5">
    <source>
        <dbReference type="Proteomes" id="UP000471521"/>
    </source>
</evidence>
<feature type="domain" description="DUF3887" evidence="3">
    <location>
        <begin position="79"/>
        <end position="159"/>
    </location>
</feature>
<dbReference type="Proteomes" id="UP000471521">
    <property type="component" value="Unassembled WGS sequence"/>
</dbReference>
<dbReference type="InterPro" id="IPR000073">
    <property type="entry name" value="AB_hydrolase_1"/>
</dbReference>
<dbReference type="InterPro" id="IPR024981">
    <property type="entry name" value="DUF3887"/>
</dbReference>
<evidence type="ECO:0000259" key="2">
    <source>
        <dbReference type="Pfam" id="PF12697"/>
    </source>
</evidence>
<keyword evidence="5" id="KW-1185">Reference proteome</keyword>
<feature type="domain" description="AB hydrolase-1" evidence="2">
    <location>
        <begin position="214"/>
        <end position="407"/>
    </location>
</feature>
<dbReference type="SUPFAM" id="SSF53474">
    <property type="entry name" value="alpha/beta-Hydrolases"/>
    <property type="match status" value="1"/>
</dbReference>
<dbReference type="PROSITE" id="PS51318">
    <property type="entry name" value="TAT"/>
    <property type="match status" value="1"/>
</dbReference>
<sequence>MSPKRLDDRSGRTRRRVLQSAGATAIAALAGCSSGSDGATTSDETTAGTTAEVTATETTATETRQTTTDPAAQRERAIKLVQRLGGGEYETAFEMLSANVRSQYSASRLQSDWEQTVGDFGRFEGISGTTRDPVGGYDRVVVQAQFEAGVLGVQVVFDGTAIEGLQFVPLQQAYSPPGYADQSAFEERELSLQSPACDLGAVLTTPTDGSDAGVVLVHGSGPNDRDETIGPNKPFKDLAWGLATEGVTVLRYDKRTYACDVATADLGFDALVVDDALTALGRLRDETGVSRTAVVGHSLGAYAAPKIAKKDGGADAFLLAAASRPLYELVPEQLRYLAQLDGETTDAERERIEQAETTAQRLASGDYEDGGFDWGASFWRDVADYEPVATAESLSADVYALQGGRDYQVSPERDFPAWRDALGDDYTRRYESLNHLFIAGEGEPNPNEYFEPGSVDEAVVSDLAGWLAE</sequence>
<dbReference type="PROSITE" id="PS51257">
    <property type="entry name" value="PROKAR_LIPOPROTEIN"/>
    <property type="match status" value="1"/>
</dbReference>
<dbReference type="Pfam" id="PF13026">
    <property type="entry name" value="DUF3887"/>
    <property type="match status" value="1"/>
</dbReference>
<evidence type="ECO:0000259" key="3">
    <source>
        <dbReference type="Pfam" id="PF13026"/>
    </source>
</evidence>
<dbReference type="EMBL" id="WUUU01000029">
    <property type="protein sequence ID" value="MXR20131.1"/>
    <property type="molecule type" value="Genomic_DNA"/>
</dbReference>
<dbReference type="InterPro" id="IPR029058">
    <property type="entry name" value="AB_hydrolase_fold"/>
</dbReference>
<organism evidence="4 5">
    <name type="scientific">Halobacterium bonnevillei</name>
    <dbReference type="NCBI Taxonomy" id="2692200"/>
    <lineage>
        <taxon>Archaea</taxon>
        <taxon>Methanobacteriati</taxon>
        <taxon>Methanobacteriota</taxon>
        <taxon>Stenosarchaea group</taxon>
        <taxon>Halobacteria</taxon>
        <taxon>Halobacteriales</taxon>
        <taxon>Halobacteriaceae</taxon>
        <taxon>Halobacterium</taxon>
    </lineage>
</organism>
<dbReference type="AlphaFoldDB" id="A0A6B0SK47"/>
<protein>
    <submittedName>
        <fullName evidence="4">Alpha/beta fold hydrolase</fullName>
    </submittedName>
</protein>
<proteinExistence type="predicted"/>
<gene>
    <name evidence="4" type="ORF">GRX66_05770</name>
</gene>
<dbReference type="OrthoDB" id="203477at2157"/>
<dbReference type="GO" id="GO:0052689">
    <property type="term" value="F:carboxylic ester hydrolase activity"/>
    <property type="evidence" value="ECO:0007669"/>
    <property type="project" value="TreeGrafter"/>
</dbReference>
<dbReference type="Gene3D" id="3.10.450.590">
    <property type="match status" value="1"/>
</dbReference>
<dbReference type="InterPro" id="IPR006311">
    <property type="entry name" value="TAT_signal"/>
</dbReference>
<evidence type="ECO:0000256" key="1">
    <source>
        <dbReference type="SAM" id="MobiDB-lite"/>
    </source>
</evidence>
<dbReference type="InterPro" id="IPR053145">
    <property type="entry name" value="AB_hydrolase_Est10"/>
</dbReference>
<dbReference type="Gene3D" id="3.40.50.1820">
    <property type="entry name" value="alpha/beta hydrolase"/>
    <property type="match status" value="1"/>
</dbReference>
<comment type="caution">
    <text evidence="4">The sequence shown here is derived from an EMBL/GenBank/DDBJ whole genome shotgun (WGS) entry which is preliminary data.</text>
</comment>
<dbReference type="Pfam" id="PF12697">
    <property type="entry name" value="Abhydrolase_6"/>
    <property type="match status" value="1"/>
</dbReference>
<reference evidence="4 5" key="1">
    <citation type="submission" date="2019-12" db="EMBL/GenBank/DDBJ databases">
        <title>Isolation and characterization of three novel carbon monoxide-oxidizing members of Halobacteria from salione crusts and soils.</title>
        <authorList>
            <person name="Myers M.R."/>
            <person name="King G.M."/>
        </authorList>
    </citation>
    <scope>NUCLEOTIDE SEQUENCE [LARGE SCALE GENOMIC DNA]</scope>
    <source>
        <strain evidence="4 5">PCN9</strain>
    </source>
</reference>
<dbReference type="RefSeq" id="WP_159525690.1">
    <property type="nucleotide sequence ID" value="NZ_WUUU01000029.1"/>
</dbReference>
<accession>A0A6B0SK47</accession>
<dbReference type="PANTHER" id="PTHR43265">
    <property type="entry name" value="ESTERASE ESTD"/>
    <property type="match status" value="1"/>
</dbReference>